<comment type="caution">
    <text evidence="2">The sequence shown here is derived from an EMBL/GenBank/DDBJ whole genome shotgun (WGS) entry which is preliminary data.</text>
</comment>
<evidence type="ECO:0000313" key="2">
    <source>
        <dbReference type="EMBL" id="MDT0351290.1"/>
    </source>
</evidence>
<sequence>MNESHDKLTTDPPRPPGTPDVDEIVGDPVPTGEQIDRREEPENEDVTDDDPVSVEPPD</sequence>
<dbReference type="RefSeq" id="WP_311557536.1">
    <property type="nucleotide sequence ID" value="NZ_JAVREJ010000012.1"/>
</dbReference>
<protein>
    <submittedName>
        <fullName evidence="2">Uncharacterized protein</fullName>
    </submittedName>
</protein>
<feature type="region of interest" description="Disordered" evidence="1">
    <location>
        <begin position="1"/>
        <end position="58"/>
    </location>
</feature>
<reference evidence="3" key="1">
    <citation type="submission" date="2023-07" db="EMBL/GenBank/DDBJ databases">
        <title>30 novel species of actinomycetes from the DSMZ collection.</title>
        <authorList>
            <person name="Nouioui I."/>
        </authorList>
    </citation>
    <scope>NUCLEOTIDE SEQUENCE [LARGE SCALE GENOMIC DNA]</scope>
    <source>
        <strain evidence="3">DSM 45834</strain>
    </source>
</reference>
<proteinExistence type="predicted"/>
<name>A0ABU2NBG3_9PSEU</name>
<keyword evidence="3" id="KW-1185">Reference proteome</keyword>
<dbReference type="Proteomes" id="UP001183202">
    <property type="component" value="Unassembled WGS sequence"/>
</dbReference>
<feature type="compositionally biased region" description="Acidic residues" evidence="1">
    <location>
        <begin position="41"/>
        <end position="58"/>
    </location>
</feature>
<evidence type="ECO:0000313" key="3">
    <source>
        <dbReference type="Proteomes" id="UP001183202"/>
    </source>
</evidence>
<organism evidence="2 3">
    <name type="scientific">Pseudonocardia charpentierae</name>
    <dbReference type="NCBI Taxonomy" id="3075545"/>
    <lineage>
        <taxon>Bacteria</taxon>
        <taxon>Bacillati</taxon>
        <taxon>Actinomycetota</taxon>
        <taxon>Actinomycetes</taxon>
        <taxon>Pseudonocardiales</taxon>
        <taxon>Pseudonocardiaceae</taxon>
        <taxon>Pseudonocardia</taxon>
    </lineage>
</organism>
<accession>A0ABU2NBG3</accession>
<dbReference type="EMBL" id="JAVREJ010000012">
    <property type="protein sequence ID" value="MDT0351290.1"/>
    <property type="molecule type" value="Genomic_DNA"/>
</dbReference>
<evidence type="ECO:0000256" key="1">
    <source>
        <dbReference type="SAM" id="MobiDB-lite"/>
    </source>
</evidence>
<gene>
    <name evidence="2" type="ORF">RM445_17310</name>
</gene>